<organism evidence="5 6">
    <name type="scientific">Colletotrichum tanaceti</name>
    <dbReference type="NCBI Taxonomy" id="1306861"/>
    <lineage>
        <taxon>Eukaryota</taxon>
        <taxon>Fungi</taxon>
        <taxon>Dikarya</taxon>
        <taxon>Ascomycota</taxon>
        <taxon>Pezizomycotina</taxon>
        <taxon>Sordariomycetes</taxon>
        <taxon>Hypocreomycetidae</taxon>
        <taxon>Glomerellales</taxon>
        <taxon>Glomerellaceae</taxon>
        <taxon>Colletotrichum</taxon>
        <taxon>Colletotrichum destructivum species complex</taxon>
    </lineage>
</organism>
<dbReference type="PANTHER" id="PTHR24193:SF121">
    <property type="entry name" value="ADA2A-CONTAINING COMPLEX COMPONENT 3, ISOFORM D"/>
    <property type="match status" value="1"/>
</dbReference>
<dbReference type="Pfam" id="PF12937">
    <property type="entry name" value="F-box-like"/>
    <property type="match status" value="1"/>
</dbReference>
<evidence type="ECO:0000313" key="6">
    <source>
        <dbReference type="Proteomes" id="UP000310108"/>
    </source>
</evidence>
<evidence type="ECO:0000256" key="2">
    <source>
        <dbReference type="ARBA" id="ARBA00023043"/>
    </source>
</evidence>
<dbReference type="OrthoDB" id="341259at2759"/>
<dbReference type="Gene3D" id="1.25.40.20">
    <property type="entry name" value="Ankyrin repeat-containing domain"/>
    <property type="match status" value="2"/>
</dbReference>
<protein>
    <recommendedName>
        <fullName evidence="4">F-box domain-containing protein</fullName>
    </recommendedName>
</protein>
<dbReference type="EMBL" id="PJEX01000018">
    <property type="protein sequence ID" value="TKW58815.1"/>
    <property type="molecule type" value="Genomic_DNA"/>
</dbReference>
<keyword evidence="1" id="KW-0677">Repeat</keyword>
<dbReference type="PANTHER" id="PTHR24193">
    <property type="entry name" value="ANKYRIN REPEAT PROTEIN"/>
    <property type="match status" value="1"/>
</dbReference>
<dbReference type="Pfam" id="PF12796">
    <property type="entry name" value="Ank_2"/>
    <property type="match status" value="1"/>
</dbReference>
<feature type="repeat" description="ANK" evidence="3">
    <location>
        <begin position="176"/>
        <end position="205"/>
    </location>
</feature>
<sequence length="608" mass="68367">MAAAPTATKSTLPSLPVEILLEIAELVGDACGLAGLARASRRLCEVANPILWRHGVQDNLSEIMVPASTAGNLDILKKSVMYGADIDRPHPITLPKEAEEYHSGWRLVRVLRENRNYLFWAAPLHLAAYHGHYDAVKWLVSHGADIEAPGHLFCKCKGYSDYLSEDNDRSKHPCWTPLHYSICRGQKSTIRLLLSAGASVQTMVSPDKIRVVDDRFDKIIQGLWPQATQDVWREALRSTCTSLSSNVTALHTASEKGMKWLVTHLVRDRQVNVEVTDNSSMTPLFYALLSTDPSMIDNLIWLGADLTWKGLCGRTPLKLAFDCGLWKSATRLQDLGAKWDLDTQRPWSDLVRYIRPTEFGPSTLPGLFEERARLICDEEEGRKHEALTRLAQSLRDDCLLMNKADCEADINRTHEPPSLGASAAFPGIRHLATAFVEIIDEDWCGTKMMESFLAMNVELDKDDPASCADGGTNLGFKALQAVTEHSYSPYKIRFLLQNGADPTNEWRHDAKTITPLNNILCEIYKWVLLHVIDCEIRSFQSLIEVANDIGRHGAWDAPSAEERASLSWYLEKIEKMSDLSSSQLRLRRQLRDHLNLPNYLRGLWQAST</sequence>
<evidence type="ECO:0000256" key="3">
    <source>
        <dbReference type="PROSITE-ProRule" id="PRU00023"/>
    </source>
</evidence>
<evidence type="ECO:0000256" key="1">
    <source>
        <dbReference type="ARBA" id="ARBA00022737"/>
    </source>
</evidence>
<dbReference type="InterPro" id="IPR036770">
    <property type="entry name" value="Ankyrin_rpt-contain_sf"/>
</dbReference>
<dbReference type="GO" id="GO:0045944">
    <property type="term" value="P:positive regulation of transcription by RNA polymerase II"/>
    <property type="evidence" value="ECO:0007669"/>
    <property type="project" value="TreeGrafter"/>
</dbReference>
<dbReference type="GO" id="GO:0005634">
    <property type="term" value="C:nucleus"/>
    <property type="evidence" value="ECO:0007669"/>
    <property type="project" value="TreeGrafter"/>
</dbReference>
<dbReference type="GO" id="GO:0000976">
    <property type="term" value="F:transcription cis-regulatory region binding"/>
    <property type="evidence" value="ECO:0007669"/>
    <property type="project" value="TreeGrafter"/>
</dbReference>
<dbReference type="SUPFAM" id="SSF48403">
    <property type="entry name" value="Ankyrin repeat"/>
    <property type="match status" value="1"/>
</dbReference>
<proteinExistence type="predicted"/>
<dbReference type="Proteomes" id="UP000310108">
    <property type="component" value="Unassembled WGS sequence"/>
</dbReference>
<dbReference type="PROSITE" id="PS50088">
    <property type="entry name" value="ANK_REPEAT"/>
    <property type="match status" value="2"/>
</dbReference>
<keyword evidence="6" id="KW-1185">Reference proteome</keyword>
<dbReference type="PROSITE" id="PS50297">
    <property type="entry name" value="ANK_REP_REGION"/>
    <property type="match status" value="2"/>
</dbReference>
<gene>
    <name evidence="5" type="ORF">CTA1_8618</name>
</gene>
<evidence type="ECO:0000313" key="5">
    <source>
        <dbReference type="EMBL" id="TKW58815.1"/>
    </source>
</evidence>
<dbReference type="InterPro" id="IPR050663">
    <property type="entry name" value="Ankyrin-SOCS_Box"/>
</dbReference>
<dbReference type="SMART" id="SM00248">
    <property type="entry name" value="ANK"/>
    <property type="match status" value="6"/>
</dbReference>
<accession>A0A4U6XSB9</accession>
<feature type="domain" description="F-box" evidence="4">
    <location>
        <begin position="13"/>
        <end position="54"/>
    </location>
</feature>
<name>A0A4U6XSB9_9PEZI</name>
<dbReference type="AlphaFoldDB" id="A0A4U6XSB9"/>
<dbReference type="STRING" id="1306861.A0A4U6XSB9"/>
<dbReference type="InterPro" id="IPR001810">
    <property type="entry name" value="F-box_dom"/>
</dbReference>
<evidence type="ECO:0000259" key="4">
    <source>
        <dbReference type="Pfam" id="PF12937"/>
    </source>
</evidence>
<feature type="repeat" description="ANK" evidence="3">
    <location>
        <begin position="119"/>
        <end position="151"/>
    </location>
</feature>
<reference evidence="5 6" key="1">
    <citation type="journal article" date="2019" name="PLoS ONE">
        <title>Comparative genome analysis indicates high evolutionary potential of pathogenicity genes in Colletotrichum tanaceti.</title>
        <authorList>
            <person name="Lelwala R.V."/>
            <person name="Korhonen P.K."/>
            <person name="Young N.D."/>
            <person name="Scott J.B."/>
            <person name="Ades P.A."/>
            <person name="Gasser R.B."/>
            <person name="Taylor P.W.J."/>
        </authorList>
    </citation>
    <scope>NUCLEOTIDE SEQUENCE [LARGE SCALE GENOMIC DNA]</scope>
    <source>
        <strain evidence="5">BRIP57314</strain>
    </source>
</reference>
<keyword evidence="2 3" id="KW-0040">ANK repeat</keyword>
<comment type="caution">
    <text evidence="5">The sequence shown here is derived from an EMBL/GenBank/DDBJ whole genome shotgun (WGS) entry which is preliminary data.</text>
</comment>
<dbReference type="InterPro" id="IPR002110">
    <property type="entry name" value="Ankyrin_rpt"/>
</dbReference>